<dbReference type="AlphaFoldDB" id="A0A174UDH8"/>
<dbReference type="EMBL" id="CZBL01000019">
    <property type="protein sequence ID" value="CUQ49965.1"/>
    <property type="molecule type" value="Genomic_DNA"/>
</dbReference>
<evidence type="ECO:0000313" key="1">
    <source>
        <dbReference type="EMBL" id="CUQ20694.1"/>
    </source>
</evidence>
<protein>
    <submittedName>
        <fullName evidence="1">Uncharacterized protein</fullName>
    </submittedName>
</protein>
<dbReference type="Proteomes" id="UP000095725">
    <property type="component" value="Unassembled WGS sequence"/>
</dbReference>
<evidence type="ECO:0000313" key="4">
    <source>
        <dbReference type="Proteomes" id="UP000095657"/>
    </source>
</evidence>
<reference evidence="4 5" key="1">
    <citation type="submission" date="2015-09" db="EMBL/GenBank/DDBJ databases">
        <authorList>
            <consortium name="Pathogen Informatics"/>
        </authorList>
    </citation>
    <scope>NUCLEOTIDE SEQUENCE [LARGE SCALE GENOMIC DNA]</scope>
    <source>
        <strain evidence="1 4">2789STDY5834880</strain>
        <strain evidence="2 5">2789STDY5834946</strain>
    </source>
</reference>
<organism evidence="1 4">
    <name type="scientific">Bacteroides caccae</name>
    <dbReference type="NCBI Taxonomy" id="47678"/>
    <lineage>
        <taxon>Bacteria</taxon>
        <taxon>Pseudomonadati</taxon>
        <taxon>Bacteroidota</taxon>
        <taxon>Bacteroidia</taxon>
        <taxon>Bacteroidales</taxon>
        <taxon>Bacteroidaceae</taxon>
        <taxon>Bacteroides</taxon>
    </lineage>
</organism>
<dbReference type="EMBL" id="CZAI01000017">
    <property type="protein sequence ID" value="CUQ20694.1"/>
    <property type="molecule type" value="Genomic_DNA"/>
</dbReference>
<accession>A0A174UDH8</accession>
<evidence type="ECO:0000313" key="2">
    <source>
        <dbReference type="EMBL" id="CUQ49965.1"/>
    </source>
</evidence>
<evidence type="ECO:0000313" key="5">
    <source>
        <dbReference type="Proteomes" id="UP000095725"/>
    </source>
</evidence>
<reference evidence="3 6" key="2">
    <citation type="journal article" date="2019" name="Nat. Med.">
        <title>A library of human gut bacterial isolates paired with longitudinal multiomics data enables mechanistic microbiome research.</title>
        <authorList>
            <person name="Poyet M."/>
            <person name="Groussin M."/>
            <person name="Gibbons S.M."/>
            <person name="Avila-Pacheco J."/>
            <person name="Jiang X."/>
            <person name="Kearney S.M."/>
            <person name="Perrotta A.R."/>
            <person name="Berdy B."/>
            <person name="Zhao S."/>
            <person name="Lieberman T.D."/>
            <person name="Swanson P.K."/>
            <person name="Smith M."/>
            <person name="Roesemann S."/>
            <person name="Alexander J.E."/>
            <person name="Rich S.A."/>
            <person name="Livny J."/>
            <person name="Vlamakis H."/>
            <person name="Clish C."/>
            <person name="Bullock K."/>
            <person name="Deik A."/>
            <person name="Scott J."/>
            <person name="Pierce K.A."/>
            <person name="Xavier R.J."/>
            <person name="Alm E.J."/>
        </authorList>
    </citation>
    <scope>NUCLEOTIDE SEQUENCE [LARGE SCALE GENOMIC DNA]</scope>
    <source>
        <strain evidence="3 6">BIOML-A25</strain>
    </source>
</reference>
<dbReference type="Proteomes" id="UP000095657">
    <property type="component" value="Unassembled WGS sequence"/>
</dbReference>
<evidence type="ECO:0000313" key="3">
    <source>
        <dbReference type="EMBL" id="KAA5476765.1"/>
    </source>
</evidence>
<dbReference type="EMBL" id="VVYJ01000006">
    <property type="protein sequence ID" value="KAA5476765.1"/>
    <property type="molecule type" value="Genomic_DNA"/>
</dbReference>
<gene>
    <name evidence="1" type="ORF">ERS852494_04291</name>
    <name evidence="2" type="ORF">ERS852558_03887</name>
    <name evidence="3" type="ORF">F2Y39_12565</name>
</gene>
<evidence type="ECO:0000313" key="6">
    <source>
        <dbReference type="Proteomes" id="UP000427825"/>
    </source>
</evidence>
<dbReference type="Proteomes" id="UP000427825">
    <property type="component" value="Unassembled WGS sequence"/>
</dbReference>
<dbReference type="RefSeq" id="WP_055173755.1">
    <property type="nucleotide sequence ID" value="NZ_JAHYRO010000035.1"/>
</dbReference>
<sequence>MLGNKKPRIINVTRKPSKCPDCGSSVVDIIYGTGDMTEIEFVLQYRKDGIMGGDSIPRRAPIWSCSCGCKRFRKVNPDGSDATVKVKVLKNMRKAPATKINWTSDLASRALEVNRREVMHHYHVDVTTELDEHETLTITAVSGTDAEDQAMELVAKGLVGLQGRKCTSMEVFDAE</sequence>
<name>A0A174UDH8_9BACE</name>
<proteinExistence type="predicted"/>